<accession>A0A1R4H973</accession>
<dbReference type="PANTHER" id="PTHR47506">
    <property type="entry name" value="TRANSCRIPTIONAL REGULATORY PROTEIN"/>
    <property type="match status" value="1"/>
</dbReference>
<evidence type="ECO:0000259" key="5">
    <source>
        <dbReference type="PROSITE" id="PS50977"/>
    </source>
</evidence>
<proteinExistence type="predicted"/>
<dbReference type="Gene3D" id="1.10.10.60">
    <property type="entry name" value="Homeodomain-like"/>
    <property type="match status" value="1"/>
</dbReference>
<dbReference type="PRINTS" id="PR00455">
    <property type="entry name" value="HTHTETR"/>
</dbReference>
<name>A0A1R4H973_9GAMM</name>
<evidence type="ECO:0000256" key="3">
    <source>
        <dbReference type="ARBA" id="ARBA00023163"/>
    </source>
</evidence>
<keyword evidence="1" id="KW-0805">Transcription regulation</keyword>
<organism evidence="6 7">
    <name type="scientific">Crenothrix polyspora</name>
    <dbReference type="NCBI Taxonomy" id="360316"/>
    <lineage>
        <taxon>Bacteria</taxon>
        <taxon>Pseudomonadati</taxon>
        <taxon>Pseudomonadota</taxon>
        <taxon>Gammaproteobacteria</taxon>
        <taxon>Methylococcales</taxon>
        <taxon>Crenotrichaceae</taxon>
        <taxon>Crenothrix</taxon>
    </lineage>
</organism>
<gene>
    <name evidence="6" type="ORF">CRENPOLYSF1_330046</name>
</gene>
<evidence type="ECO:0000256" key="4">
    <source>
        <dbReference type="PROSITE-ProRule" id="PRU00335"/>
    </source>
</evidence>
<protein>
    <submittedName>
        <fullName evidence="6">Transcriptional regulator</fullName>
    </submittedName>
</protein>
<dbReference type="InterPro" id="IPR001647">
    <property type="entry name" value="HTH_TetR"/>
</dbReference>
<dbReference type="Pfam" id="PF00440">
    <property type="entry name" value="TetR_N"/>
    <property type="match status" value="1"/>
</dbReference>
<dbReference type="SUPFAM" id="SSF46689">
    <property type="entry name" value="Homeodomain-like"/>
    <property type="match status" value="1"/>
</dbReference>
<dbReference type="AlphaFoldDB" id="A0A1R4H973"/>
<evidence type="ECO:0000313" key="6">
    <source>
        <dbReference type="EMBL" id="SJM92759.1"/>
    </source>
</evidence>
<keyword evidence="3" id="KW-0804">Transcription</keyword>
<reference evidence="7" key="1">
    <citation type="submission" date="2017-02" db="EMBL/GenBank/DDBJ databases">
        <authorList>
            <person name="Daims H."/>
        </authorList>
    </citation>
    <scope>NUCLEOTIDE SEQUENCE [LARGE SCALE GENOMIC DNA]</scope>
</reference>
<feature type="domain" description="HTH tetR-type" evidence="5">
    <location>
        <begin position="10"/>
        <end position="70"/>
    </location>
</feature>
<keyword evidence="7" id="KW-1185">Reference proteome</keyword>
<dbReference type="SUPFAM" id="SSF48498">
    <property type="entry name" value="Tetracyclin repressor-like, C-terminal domain"/>
    <property type="match status" value="1"/>
</dbReference>
<sequence>MVRYKQDQKEQTREKIIAAAGRCFKKDGYSGIGVDGLAKEAGVTSGAFYGHFASKQAAFEAAIVAGLNDARLAISGLQQQYGESWWQAFANVYMNQMRNCDLSESCPLQTLTPEVGRSDEAIRGVFEAELLKVLDIANQNSGQTTGHNTHEKTLANLAMLIGGVTLARAVKSEALANDIAHAIENAIVHNDPMG</sequence>
<dbReference type="PANTHER" id="PTHR47506:SF7">
    <property type="entry name" value="TRANSCRIPTIONAL REGULATORY PROTEIN"/>
    <property type="match status" value="1"/>
</dbReference>
<evidence type="ECO:0000256" key="2">
    <source>
        <dbReference type="ARBA" id="ARBA00023125"/>
    </source>
</evidence>
<dbReference type="InterPro" id="IPR009057">
    <property type="entry name" value="Homeodomain-like_sf"/>
</dbReference>
<evidence type="ECO:0000313" key="7">
    <source>
        <dbReference type="Proteomes" id="UP000195667"/>
    </source>
</evidence>
<dbReference type="InterPro" id="IPR036271">
    <property type="entry name" value="Tet_transcr_reg_TetR-rel_C_sf"/>
</dbReference>
<dbReference type="RefSeq" id="WP_087143532.1">
    <property type="nucleotide sequence ID" value="NZ_FUKI01000108.1"/>
</dbReference>
<dbReference type="GO" id="GO:0003677">
    <property type="term" value="F:DNA binding"/>
    <property type="evidence" value="ECO:0007669"/>
    <property type="project" value="UniProtKB-UniRule"/>
</dbReference>
<feature type="DNA-binding region" description="H-T-H motif" evidence="4">
    <location>
        <begin position="33"/>
        <end position="52"/>
    </location>
</feature>
<dbReference type="EMBL" id="FUKI01000108">
    <property type="protein sequence ID" value="SJM92759.1"/>
    <property type="molecule type" value="Genomic_DNA"/>
</dbReference>
<evidence type="ECO:0000256" key="1">
    <source>
        <dbReference type="ARBA" id="ARBA00023015"/>
    </source>
</evidence>
<dbReference type="PROSITE" id="PS50977">
    <property type="entry name" value="HTH_TETR_2"/>
    <property type="match status" value="1"/>
</dbReference>
<dbReference type="OrthoDB" id="9798857at2"/>
<dbReference type="Proteomes" id="UP000195667">
    <property type="component" value="Unassembled WGS sequence"/>
</dbReference>
<dbReference type="Gene3D" id="1.10.357.10">
    <property type="entry name" value="Tetracycline Repressor, domain 2"/>
    <property type="match status" value="1"/>
</dbReference>
<keyword evidence="2 4" id="KW-0238">DNA-binding</keyword>